<evidence type="ECO:0000313" key="3">
    <source>
        <dbReference type="EMBL" id="KAJ9144891.1"/>
    </source>
</evidence>
<sequence>MAPTRPSKRKGKGKLLRRADTTRTSSDPAAVRTLLTSATALLEQGDALTARKLAREALSAIESAPSPLTSPLGAALTLLGSIAVETGDVDEARTYFLRAVEADPEGDLPDEVGGGAEKFLWLAQLSEEGGNDSVKWFERGAGALRKAVGKAEEEGKADVADEKKRKLAETLCAVAEVYMTDLSWEEDAENRCEALISEAGLVAPDHADTWQTVANVRISQERVDEAKAALERSMAVWRNVDTEDVRVPAFPTRIGLARLLIEVGMEARAVEVVERLVTEDDQSVEAWYLGGFALYNAGIKLKEKKKEPEWKSAWRSARGWLAQCLLLFQKLEYEDERLGEHATELLELVRKEVGDDEGDEDDEGWEDDEDGEGEEDEDEDEEMQ</sequence>
<keyword evidence="1" id="KW-0802">TPR repeat</keyword>
<evidence type="ECO:0000256" key="1">
    <source>
        <dbReference type="PROSITE-ProRule" id="PRU00339"/>
    </source>
</evidence>
<dbReference type="CDD" id="cd24142">
    <property type="entry name" value="ACL4-like"/>
    <property type="match status" value="1"/>
</dbReference>
<gene>
    <name evidence="3" type="ORF">NKR19_g6232</name>
</gene>
<feature type="compositionally biased region" description="Acidic residues" evidence="2">
    <location>
        <begin position="354"/>
        <end position="384"/>
    </location>
</feature>
<dbReference type="Gene3D" id="1.25.40.10">
    <property type="entry name" value="Tetratricopeptide repeat domain"/>
    <property type="match status" value="1"/>
</dbReference>
<feature type="repeat" description="TPR" evidence="1">
    <location>
        <begin position="73"/>
        <end position="106"/>
    </location>
</feature>
<keyword evidence="4" id="KW-1185">Reference proteome</keyword>
<organism evidence="3 4">
    <name type="scientific">Coniochaeta hoffmannii</name>
    <dbReference type="NCBI Taxonomy" id="91930"/>
    <lineage>
        <taxon>Eukaryota</taxon>
        <taxon>Fungi</taxon>
        <taxon>Dikarya</taxon>
        <taxon>Ascomycota</taxon>
        <taxon>Pezizomycotina</taxon>
        <taxon>Sordariomycetes</taxon>
        <taxon>Sordariomycetidae</taxon>
        <taxon>Coniochaetales</taxon>
        <taxon>Coniochaetaceae</taxon>
        <taxon>Coniochaeta</taxon>
    </lineage>
</organism>
<accession>A0AA38RG62</accession>
<feature type="region of interest" description="Disordered" evidence="2">
    <location>
        <begin position="1"/>
        <end position="30"/>
    </location>
</feature>
<dbReference type="Proteomes" id="UP001174691">
    <property type="component" value="Unassembled WGS sequence"/>
</dbReference>
<feature type="region of interest" description="Disordered" evidence="2">
    <location>
        <begin position="349"/>
        <end position="384"/>
    </location>
</feature>
<evidence type="ECO:0000256" key="2">
    <source>
        <dbReference type="SAM" id="MobiDB-lite"/>
    </source>
</evidence>
<dbReference type="SUPFAM" id="SSF48452">
    <property type="entry name" value="TPR-like"/>
    <property type="match status" value="2"/>
</dbReference>
<evidence type="ECO:0000313" key="4">
    <source>
        <dbReference type="Proteomes" id="UP001174691"/>
    </source>
</evidence>
<dbReference type="InterPro" id="IPR019734">
    <property type="entry name" value="TPR_rpt"/>
</dbReference>
<protein>
    <submittedName>
        <fullName evidence="3">TPR domain-containing protein</fullName>
    </submittedName>
</protein>
<dbReference type="EMBL" id="JANBVN010000094">
    <property type="protein sequence ID" value="KAJ9144891.1"/>
    <property type="molecule type" value="Genomic_DNA"/>
</dbReference>
<dbReference type="AlphaFoldDB" id="A0AA38RG62"/>
<proteinExistence type="predicted"/>
<name>A0AA38RG62_9PEZI</name>
<comment type="caution">
    <text evidence="3">The sequence shown here is derived from an EMBL/GenBank/DDBJ whole genome shotgun (WGS) entry which is preliminary data.</text>
</comment>
<dbReference type="SMART" id="SM00028">
    <property type="entry name" value="TPR"/>
    <property type="match status" value="2"/>
</dbReference>
<dbReference type="Pfam" id="PF13424">
    <property type="entry name" value="TPR_12"/>
    <property type="match status" value="1"/>
</dbReference>
<dbReference type="InterPro" id="IPR011990">
    <property type="entry name" value="TPR-like_helical_dom_sf"/>
</dbReference>
<dbReference type="PROSITE" id="PS50005">
    <property type="entry name" value="TPR"/>
    <property type="match status" value="1"/>
</dbReference>
<feature type="compositionally biased region" description="Basic residues" evidence="2">
    <location>
        <begin position="1"/>
        <end position="16"/>
    </location>
</feature>
<reference evidence="3" key="1">
    <citation type="submission" date="2022-07" db="EMBL/GenBank/DDBJ databases">
        <title>Fungi with potential for degradation of polypropylene.</title>
        <authorList>
            <person name="Gostincar C."/>
        </authorList>
    </citation>
    <scope>NUCLEOTIDE SEQUENCE</scope>
    <source>
        <strain evidence="3">EXF-13287</strain>
    </source>
</reference>